<organism evidence="2 4">
    <name type="scientific">Archangium gephyra</name>
    <dbReference type="NCBI Taxonomy" id="48"/>
    <lineage>
        <taxon>Bacteria</taxon>
        <taxon>Pseudomonadati</taxon>
        <taxon>Myxococcota</taxon>
        <taxon>Myxococcia</taxon>
        <taxon>Myxococcales</taxon>
        <taxon>Cystobacterineae</taxon>
        <taxon>Archangiaceae</taxon>
        <taxon>Archangium</taxon>
    </lineage>
</organism>
<keyword evidence="5" id="KW-1185">Reference proteome</keyword>
<dbReference type="Proteomes" id="UP000035579">
    <property type="component" value="Chromosome"/>
</dbReference>
<evidence type="ECO:0000313" key="3">
    <source>
        <dbReference type="EMBL" id="REG15335.1"/>
    </source>
</evidence>
<keyword evidence="1" id="KW-0812">Transmembrane</keyword>
<protein>
    <recommendedName>
        <fullName evidence="6">DUF2892 domain-containing protein</fullName>
    </recommendedName>
</protein>
<reference evidence="2 4" key="1">
    <citation type="submission" date="2015-05" db="EMBL/GenBank/DDBJ databases">
        <title>Genome assembly of Archangium gephyra DSM 2261.</title>
        <authorList>
            <person name="Sharma G."/>
            <person name="Subramanian S."/>
        </authorList>
    </citation>
    <scope>NUCLEOTIDE SEQUENCE [LARGE SCALE GENOMIC DNA]</scope>
    <source>
        <strain evidence="2 4">DSM 2261</strain>
    </source>
</reference>
<dbReference type="EMBL" id="QUMU01000026">
    <property type="protein sequence ID" value="REG15335.1"/>
    <property type="molecule type" value="Genomic_DNA"/>
</dbReference>
<dbReference type="Proteomes" id="UP000256345">
    <property type="component" value="Unassembled WGS sequence"/>
</dbReference>
<evidence type="ECO:0000313" key="4">
    <source>
        <dbReference type="Proteomes" id="UP000035579"/>
    </source>
</evidence>
<keyword evidence="1" id="KW-0472">Membrane</keyword>
<proteinExistence type="predicted"/>
<evidence type="ECO:0000313" key="2">
    <source>
        <dbReference type="EMBL" id="AKJ08220.1"/>
    </source>
</evidence>
<evidence type="ECO:0000313" key="5">
    <source>
        <dbReference type="Proteomes" id="UP000256345"/>
    </source>
</evidence>
<keyword evidence="1" id="KW-1133">Transmembrane helix</keyword>
<dbReference type="AlphaFoldDB" id="A0AAC8TJR4"/>
<name>A0AAC8TJR4_9BACT</name>
<dbReference type="KEGG" id="age:AA314_09846"/>
<evidence type="ECO:0008006" key="6">
    <source>
        <dbReference type="Google" id="ProtNLM"/>
    </source>
</evidence>
<dbReference type="EMBL" id="CP011509">
    <property type="protein sequence ID" value="AKJ08220.1"/>
    <property type="molecule type" value="Genomic_DNA"/>
</dbReference>
<evidence type="ECO:0000256" key="1">
    <source>
        <dbReference type="SAM" id="Phobius"/>
    </source>
</evidence>
<accession>A0AAC8TJR4</accession>
<feature type="transmembrane region" description="Helical" evidence="1">
    <location>
        <begin position="41"/>
        <end position="61"/>
    </location>
</feature>
<sequence>MMVGFMASRTGRWTRMLAGASLVVGGLSTGSIKGKLMALGGLVPLLAGAFDVCLFGPLFGLPLKGEAIRRKVGLIGEDSLLPHPPMPLTERPTLLH</sequence>
<gene>
    <name evidence="2" type="ORF">AA314_09846</name>
    <name evidence="3" type="ORF">ATI61_12611</name>
</gene>
<reference evidence="3 5" key="2">
    <citation type="submission" date="2018-08" db="EMBL/GenBank/DDBJ databases">
        <title>Genomic Encyclopedia of Archaeal and Bacterial Type Strains, Phase II (KMG-II): from individual species to whole genera.</title>
        <authorList>
            <person name="Goeker M."/>
        </authorList>
    </citation>
    <scope>NUCLEOTIDE SEQUENCE [LARGE SCALE GENOMIC DNA]</scope>
    <source>
        <strain evidence="3 5">DSM 2261</strain>
    </source>
</reference>